<evidence type="ECO:0000256" key="3">
    <source>
        <dbReference type="RuleBase" id="RU003616"/>
    </source>
</evidence>
<dbReference type="AlphaFoldDB" id="H5SBA8"/>
<accession>H5SBA8</accession>
<feature type="domain" description="SHSP" evidence="4">
    <location>
        <begin position="68"/>
        <end position="165"/>
    </location>
</feature>
<dbReference type="PANTHER" id="PTHR46733:SF4">
    <property type="entry name" value="HEAT SHOCK PROTEIN 21, CHLOROPLASTIC"/>
    <property type="match status" value="1"/>
</dbReference>
<dbReference type="GO" id="GO:0009408">
    <property type="term" value="P:response to heat"/>
    <property type="evidence" value="ECO:0007669"/>
    <property type="project" value="InterPro"/>
</dbReference>
<evidence type="ECO:0000256" key="1">
    <source>
        <dbReference type="ARBA" id="ARBA00023016"/>
    </source>
</evidence>
<dbReference type="Pfam" id="PF00011">
    <property type="entry name" value="HSP20"/>
    <property type="match status" value="1"/>
</dbReference>
<protein>
    <submittedName>
        <fullName evidence="6">Heat shock protein Hsp20</fullName>
    </submittedName>
</protein>
<dbReference type="PANTHER" id="PTHR46733">
    <property type="entry name" value="26.5 KDA HEAT SHOCK PROTEIN, MITOCHONDRIAL"/>
    <property type="match status" value="1"/>
</dbReference>
<dbReference type="InterPro" id="IPR002068">
    <property type="entry name" value="A-crystallin/Hsp20_dom"/>
</dbReference>
<evidence type="ECO:0000259" key="4">
    <source>
        <dbReference type="PROSITE" id="PS01031"/>
    </source>
</evidence>
<keyword evidence="1 6" id="KW-0346">Stress response</keyword>
<evidence type="ECO:0000256" key="2">
    <source>
        <dbReference type="PROSITE-ProRule" id="PRU00285"/>
    </source>
</evidence>
<dbReference type="InterPro" id="IPR008978">
    <property type="entry name" value="HSP20-like_chaperone"/>
</dbReference>
<organism evidence="6">
    <name type="scientific">uncultured crenarchaeote</name>
    <dbReference type="NCBI Taxonomy" id="29281"/>
    <lineage>
        <taxon>Archaea</taxon>
        <taxon>Thermoproteota</taxon>
        <taxon>environmental samples</taxon>
    </lineage>
</organism>
<name>H5SBA8_9CREN</name>
<dbReference type="NCBIfam" id="NF041800">
    <property type="entry name" value="Hsp20"/>
    <property type="match status" value="1"/>
</dbReference>
<evidence type="ECO:0000313" key="6">
    <source>
        <dbReference type="EMBL" id="BAL53444.1"/>
    </source>
</evidence>
<dbReference type="InterPro" id="IPR007052">
    <property type="entry name" value="CS_dom"/>
</dbReference>
<feature type="domain" description="CS" evidence="5">
    <location>
        <begin position="73"/>
        <end position="160"/>
    </location>
</feature>
<dbReference type="PROSITE" id="PS01031">
    <property type="entry name" value="SHSP"/>
    <property type="match status" value="1"/>
</dbReference>
<proteinExistence type="inferred from homology"/>
<reference evidence="6" key="1">
    <citation type="journal article" date="2005" name="Environ. Microbiol.">
        <title>Genetic and functional properties of uncultivated thermophilic crenarchaeotes from a subsurface gold mine as revealed by analysis of genome fragments.</title>
        <authorList>
            <person name="Nunoura T."/>
            <person name="Hirayama H."/>
            <person name="Takami H."/>
            <person name="Oida H."/>
            <person name="Nishi S."/>
            <person name="Shimamura S."/>
            <person name="Suzuki Y."/>
            <person name="Inagaki F."/>
            <person name="Takai K."/>
            <person name="Nealson K.H."/>
            <person name="Horikoshi K."/>
        </authorList>
    </citation>
    <scope>NUCLEOTIDE SEQUENCE</scope>
</reference>
<dbReference type="SUPFAM" id="SSF49764">
    <property type="entry name" value="HSP20-like chaperones"/>
    <property type="match status" value="1"/>
</dbReference>
<dbReference type="EMBL" id="AP011657">
    <property type="protein sequence ID" value="BAL53444.1"/>
    <property type="molecule type" value="Genomic_DNA"/>
</dbReference>
<dbReference type="Gene3D" id="2.60.40.790">
    <property type="match status" value="1"/>
</dbReference>
<reference evidence="6" key="2">
    <citation type="journal article" date="2012" name="PLoS ONE">
        <title>A Deeply Branching Thermophilic Bacterium with an Ancient Acetyl-CoA Pathway Dominates a Subsurface Ecosystem.</title>
        <authorList>
            <person name="Takami H."/>
            <person name="Noguchi H."/>
            <person name="Takaki Y."/>
            <person name="Uchiyama I."/>
            <person name="Toyoda A."/>
            <person name="Nishi S."/>
            <person name="Chee G.-J."/>
            <person name="Arai W."/>
            <person name="Nunoura T."/>
            <person name="Itoh T."/>
            <person name="Hattori M."/>
            <person name="Takai K."/>
        </authorList>
    </citation>
    <scope>NUCLEOTIDE SEQUENCE</scope>
</reference>
<evidence type="ECO:0000259" key="5">
    <source>
        <dbReference type="PROSITE" id="PS51203"/>
    </source>
</evidence>
<dbReference type="InterPro" id="IPR044587">
    <property type="entry name" value="HSP21-like"/>
</dbReference>
<comment type="similarity">
    <text evidence="2 3">Belongs to the small heat shock protein (HSP20) family.</text>
</comment>
<dbReference type="PROSITE" id="PS51203">
    <property type="entry name" value="CS"/>
    <property type="match status" value="1"/>
</dbReference>
<sequence length="165" mass="18949">MQREIMEEMRRMMEYVPKELVKETRTPEGIRRQYGPFIYGYSITIGPDGKPVIRQFGNVVPGALPRGVEVRPEREPLVDVFEEDQNVKVVAEIPGVRKEDIDLTVDEKMLTIKVDTEQRKYYKEVELPVEVSTTGVKATYNNGVLEVTLPKKQASKPRGEKIKIE</sequence>
<gene>
    <name evidence="6" type="ORF">HGMM_F06G04C53</name>
</gene>
<dbReference type="CDD" id="cd06464">
    <property type="entry name" value="ACD_sHsps-like"/>
    <property type="match status" value="1"/>
</dbReference>